<dbReference type="GO" id="GO:0003964">
    <property type="term" value="F:RNA-directed DNA polymerase activity"/>
    <property type="evidence" value="ECO:0007669"/>
    <property type="project" value="UniProtKB-KW"/>
</dbReference>
<evidence type="ECO:0000256" key="4">
    <source>
        <dbReference type="ARBA" id="ARBA00022842"/>
    </source>
</evidence>
<dbReference type="Proteomes" id="UP001170624">
    <property type="component" value="Unassembled WGS sequence"/>
</dbReference>
<dbReference type="Pfam" id="PF00078">
    <property type="entry name" value="RVT_1"/>
    <property type="match status" value="1"/>
</dbReference>
<evidence type="ECO:0000313" key="9">
    <source>
        <dbReference type="EMBL" id="MDO6542795.1"/>
    </source>
</evidence>
<dbReference type="SUPFAM" id="SSF56672">
    <property type="entry name" value="DNA/RNA polymerases"/>
    <property type="match status" value="1"/>
</dbReference>
<dbReference type="InterPro" id="IPR043502">
    <property type="entry name" value="DNA/RNA_pol_sf"/>
</dbReference>
<evidence type="ECO:0000256" key="5">
    <source>
        <dbReference type="ARBA" id="ARBA00022918"/>
    </source>
</evidence>
<keyword evidence="4" id="KW-0460">Magnesium</keyword>
<comment type="caution">
    <text evidence="9">The sequence shown here is derived from an EMBL/GenBank/DDBJ whole genome shotgun (WGS) entry which is preliminary data.</text>
</comment>
<dbReference type="CDD" id="cd03487">
    <property type="entry name" value="RT_Bac_retron_II"/>
    <property type="match status" value="1"/>
</dbReference>
<sequence length="389" mass="46095">MPKIISRKKIANVDNFCRALEISRAEFDLVAFMDDDEKYKDPRKLAFKKNGKQRIVKCPTQQLRRIQSRVNERIFKKLIQWPEFIFGSIPNEESVGDEQEIKKDYVTCASQHCEAKSLFKIDISDFFSNIHQDYVFELFEKLFNYDEELSRYLVRITCYKGTLVQGALTSSYIASLILWNVERSVVKRLGRWNLVYTRLVDDITVSSKVSKFNFDVANYHIRQMLIQKDLPINEDKTKVTYSSSSPLLVHGLRVSFKTPRLPSDEIRKIRAAVQSLEKLYSEPDYNTSFSYRKDYQRCVGRVNKLARVHHEKHKPLMNRLKKIRPKPSIVDLKISYRVLAKLQKDYKLKCGKYWYVKQYWQLIDRINLINQTFHHEALFLRVEAKKIKP</sequence>
<dbReference type="InterPro" id="IPR000123">
    <property type="entry name" value="Reverse_transcriptase_msDNA"/>
</dbReference>
<dbReference type="GO" id="GO:0046872">
    <property type="term" value="F:metal ion binding"/>
    <property type="evidence" value="ECO:0007669"/>
    <property type="project" value="UniProtKB-KW"/>
</dbReference>
<keyword evidence="3" id="KW-0479">Metal-binding</keyword>
<evidence type="ECO:0000256" key="3">
    <source>
        <dbReference type="ARBA" id="ARBA00022723"/>
    </source>
</evidence>
<evidence type="ECO:0000256" key="7">
    <source>
        <dbReference type="ARBA" id="ARBA00034120"/>
    </source>
</evidence>
<dbReference type="InterPro" id="IPR000477">
    <property type="entry name" value="RT_dom"/>
</dbReference>
<dbReference type="GO" id="GO:0003723">
    <property type="term" value="F:RNA binding"/>
    <property type="evidence" value="ECO:0007669"/>
    <property type="project" value="InterPro"/>
</dbReference>
<keyword evidence="6" id="KW-0051">Antiviral defense</keyword>
<evidence type="ECO:0000256" key="6">
    <source>
        <dbReference type="ARBA" id="ARBA00023118"/>
    </source>
</evidence>
<organism evidence="9 10">
    <name type="scientific">Photobacterium sanguinicancri</name>
    <dbReference type="NCBI Taxonomy" id="875932"/>
    <lineage>
        <taxon>Bacteria</taxon>
        <taxon>Pseudomonadati</taxon>
        <taxon>Pseudomonadota</taxon>
        <taxon>Gammaproteobacteria</taxon>
        <taxon>Vibrionales</taxon>
        <taxon>Vibrionaceae</taxon>
        <taxon>Photobacterium</taxon>
    </lineage>
</organism>
<dbReference type="RefSeq" id="WP_303499285.1">
    <property type="nucleotide sequence ID" value="NZ_JAUOPU010000008.1"/>
</dbReference>
<accession>A0AAW7Y451</accession>
<keyword evidence="2 9" id="KW-0548">Nucleotidyltransferase</keyword>
<protein>
    <submittedName>
        <fullName evidence="9">Reverse transcriptase family protein</fullName>
        <ecNumber evidence="9">2.7.7.49</ecNumber>
    </submittedName>
</protein>
<dbReference type="GO" id="GO:0051607">
    <property type="term" value="P:defense response to virus"/>
    <property type="evidence" value="ECO:0007669"/>
    <property type="project" value="UniProtKB-KW"/>
</dbReference>
<dbReference type="EMBL" id="JAUOPU010000008">
    <property type="protein sequence ID" value="MDO6542795.1"/>
    <property type="molecule type" value="Genomic_DNA"/>
</dbReference>
<dbReference type="PROSITE" id="PS50878">
    <property type="entry name" value="RT_POL"/>
    <property type="match status" value="1"/>
</dbReference>
<dbReference type="EC" id="2.7.7.49" evidence="9"/>
<gene>
    <name evidence="9" type="ORF">Q4568_09640</name>
</gene>
<evidence type="ECO:0000256" key="1">
    <source>
        <dbReference type="ARBA" id="ARBA00022679"/>
    </source>
</evidence>
<name>A0AAW7Y451_9GAMM</name>
<keyword evidence="5 9" id="KW-0695">RNA-directed DNA polymerase</keyword>
<evidence type="ECO:0000313" key="10">
    <source>
        <dbReference type="Proteomes" id="UP001170624"/>
    </source>
</evidence>
<evidence type="ECO:0000256" key="2">
    <source>
        <dbReference type="ARBA" id="ARBA00022695"/>
    </source>
</evidence>
<evidence type="ECO:0000259" key="8">
    <source>
        <dbReference type="PROSITE" id="PS50878"/>
    </source>
</evidence>
<proteinExistence type="inferred from homology"/>
<comment type="similarity">
    <text evidence="7">Belongs to the bacterial reverse transcriptase family.</text>
</comment>
<feature type="domain" description="Reverse transcriptase" evidence="8">
    <location>
        <begin position="1"/>
        <end position="254"/>
    </location>
</feature>
<reference evidence="9" key="1">
    <citation type="submission" date="2023-07" db="EMBL/GenBank/DDBJ databases">
        <title>Genome content predicts the carbon catabolic preferences of heterotrophic bacteria.</title>
        <authorList>
            <person name="Gralka M."/>
        </authorList>
    </citation>
    <scope>NUCLEOTIDE SEQUENCE</scope>
    <source>
        <strain evidence="9">G2M05</strain>
    </source>
</reference>
<dbReference type="AlphaFoldDB" id="A0AAW7Y451"/>
<keyword evidence="1 9" id="KW-0808">Transferase</keyword>